<proteinExistence type="inferred from homology"/>
<dbReference type="Gene3D" id="3.40.50.720">
    <property type="entry name" value="NAD(P)-binding Rossmann-like Domain"/>
    <property type="match status" value="1"/>
</dbReference>
<accession>E9CVY3</accession>
<evidence type="ECO:0000256" key="8">
    <source>
        <dbReference type="ARBA" id="ARBA00066976"/>
    </source>
</evidence>
<evidence type="ECO:0000256" key="4">
    <source>
        <dbReference type="ARBA" id="ARBA00023154"/>
    </source>
</evidence>
<dbReference type="EMBL" id="GL636487">
    <property type="protein sequence ID" value="EFW21459.1"/>
    <property type="molecule type" value="Genomic_DNA"/>
</dbReference>
<dbReference type="VEuPathDB" id="FungiDB:D8B26_001656"/>
<dbReference type="InterPro" id="IPR051168">
    <property type="entry name" value="AASS"/>
</dbReference>
<keyword evidence="2" id="KW-0521">NADP</keyword>
<evidence type="ECO:0000256" key="2">
    <source>
        <dbReference type="ARBA" id="ARBA00022857"/>
    </source>
</evidence>
<dbReference type="Proteomes" id="UP000002497">
    <property type="component" value="Unassembled WGS sequence"/>
</dbReference>
<dbReference type="PANTHER" id="PTHR11133">
    <property type="entry name" value="SACCHAROPINE DEHYDROGENASE"/>
    <property type="match status" value="1"/>
</dbReference>
<dbReference type="Pfam" id="PF03435">
    <property type="entry name" value="Sacchrp_dh_NADP"/>
    <property type="match status" value="1"/>
</dbReference>
<dbReference type="SUPFAM" id="SSF51735">
    <property type="entry name" value="NAD(P)-binding Rossmann-fold domains"/>
    <property type="match status" value="1"/>
</dbReference>
<evidence type="ECO:0000256" key="9">
    <source>
        <dbReference type="ARBA" id="ARBA00067598"/>
    </source>
</evidence>
<dbReference type="FunFam" id="3.30.360.10:FF:000008">
    <property type="entry name" value="Alpha-aminoadipic semialdehyde synthase, mitochondrial"/>
    <property type="match status" value="1"/>
</dbReference>
<dbReference type="Gene3D" id="3.30.360.10">
    <property type="entry name" value="Dihydrodipicolinate Reductase, domain 2"/>
    <property type="match status" value="1"/>
</dbReference>
<keyword evidence="1" id="KW-0028">Amino-acid biosynthesis</keyword>
<dbReference type="FunFam" id="1.10.1870.10:FF:000002">
    <property type="entry name" value="Saccharopine dehydrogenase Lys9"/>
    <property type="match status" value="1"/>
</dbReference>
<name>E9CVY3_COCPS</name>
<dbReference type="GO" id="GO:0004755">
    <property type="term" value="F:saccharopine dehydrogenase (NADP+, L-glutamate-forming) activity"/>
    <property type="evidence" value="ECO:0007669"/>
    <property type="project" value="UniProtKB-EC"/>
</dbReference>
<dbReference type="Gene3D" id="1.10.1870.10">
    <property type="entry name" value="Domain 3, Saccharopine reductase"/>
    <property type="match status" value="1"/>
</dbReference>
<evidence type="ECO:0000256" key="3">
    <source>
        <dbReference type="ARBA" id="ARBA00023002"/>
    </source>
</evidence>
<keyword evidence="12" id="KW-1185">Reference proteome</keyword>
<keyword evidence="3" id="KW-0560">Oxidoreductase</keyword>
<organism evidence="12">
    <name type="scientific">Coccidioides posadasii (strain RMSCC 757 / Silveira)</name>
    <name type="common">Valley fever fungus</name>
    <dbReference type="NCBI Taxonomy" id="443226"/>
    <lineage>
        <taxon>Eukaryota</taxon>
        <taxon>Fungi</taxon>
        <taxon>Dikarya</taxon>
        <taxon>Ascomycota</taxon>
        <taxon>Pezizomycotina</taxon>
        <taxon>Eurotiomycetes</taxon>
        <taxon>Eurotiomycetidae</taxon>
        <taxon>Onygenales</taxon>
        <taxon>Onygenaceae</taxon>
        <taxon>Coccidioides</taxon>
    </lineage>
</organism>
<evidence type="ECO:0000256" key="7">
    <source>
        <dbReference type="ARBA" id="ARBA00060549"/>
    </source>
</evidence>
<evidence type="ECO:0000313" key="12">
    <source>
        <dbReference type="Proteomes" id="UP000002497"/>
    </source>
</evidence>
<evidence type="ECO:0000256" key="10">
    <source>
        <dbReference type="ARBA" id="ARBA00083134"/>
    </source>
</evidence>
<protein>
    <recommendedName>
        <fullName evidence="9">Saccharopine dehydrogenase [NADP(+), L-glutamate-forming]</fullName>
        <ecNumber evidence="8">1.5.1.10</ecNumber>
    </recommendedName>
    <alternativeName>
        <fullName evidence="10">Saccharopine reductase</fullName>
    </alternativeName>
</protein>
<dbReference type="GO" id="GO:0019878">
    <property type="term" value="P:lysine biosynthetic process via aminoadipic acid"/>
    <property type="evidence" value="ECO:0007669"/>
    <property type="project" value="TreeGrafter"/>
</dbReference>
<dbReference type="SUPFAM" id="SSF55347">
    <property type="entry name" value="Glyceraldehyde-3-phosphate dehydrogenase-like, C-terminal domain"/>
    <property type="match status" value="1"/>
</dbReference>
<evidence type="ECO:0000256" key="1">
    <source>
        <dbReference type="ARBA" id="ARBA00022605"/>
    </source>
</evidence>
<comment type="pathway">
    <text evidence="7">Amino-acid biosynthesis; L-lysine biosynthesis via AAA pathway; L-lysine from L-alpha-aminoadipate (fungal route): step 2/3.</text>
</comment>
<dbReference type="OrthoDB" id="10059875at2759"/>
<dbReference type="HOGENOM" id="CLU_016207_3_1_1"/>
<dbReference type="STRING" id="443226.E9CVY3"/>
<reference evidence="12" key="1">
    <citation type="journal article" date="2010" name="Genome Res.">
        <title>Population genomic sequencing of Coccidioides fungi reveals recent hybridization and transposon control.</title>
        <authorList>
            <person name="Neafsey D.E."/>
            <person name="Barker B.M."/>
            <person name="Sharpton T.J."/>
            <person name="Stajich J.E."/>
            <person name="Park D.J."/>
            <person name="Whiston E."/>
            <person name="Hung C.-Y."/>
            <person name="McMahan C."/>
            <person name="White J."/>
            <person name="Sykes S."/>
            <person name="Heiman D."/>
            <person name="Young S."/>
            <person name="Zeng Q."/>
            <person name="Abouelleil A."/>
            <person name="Aftuck L."/>
            <person name="Bessette D."/>
            <person name="Brown A."/>
            <person name="FitzGerald M."/>
            <person name="Lui A."/>
            <person name="Macdonald J.P."/>
            <person name="Priest M."/>
            <person name="Orbach M.J."/>
            <person name="Galgiani J.N."/>
            <person name="Kirkland T.N."/>
            <person name="Cole G.T."/>
            <person name="Birren B.W."/>
            <person name="Henn M.R."/>
            <person name="Taylor J.W."/>
            <person name="Rounsley S.D."/>
        </authorList>
    </citation>
    <scope>NUCLEOTIDE SEQUENCE [LARGE SCALE GENOMIC DNA]</scope>
    <source>
        <strain evidence="12">RMSCC 757 / Silveira</strain>
    </source>
</reference>
<dbReference type="AlphaFoldDB" id="E9CVY3"/>
<dbReference type="EC" id="1.5.1.10" evidence="8"/>
<evidence type="ECO:0000256" key="5">
    <source>
        <dbReference type="ARBA" id="ARBA00038048"/>
    </source>
</evidence>
<evidence type="ECO:0000313" key="11">
    <source>
        <dbReference type="EMBL" id="EFW21459.1"/>
    </source>
</evidence>
<dbReference type="Pfam" id="PF16653">
    <property type="entry name" value="Sacchrp_dh_C"/>
    <property type="match status" value="1"/>
</dbReference>
<comment type="catalytic activity">
    <reaction evidence="6">
        <text>L-saccharopine + NADP(+) + H2O = (S)-2-amino-6-oxohexanoate + L-glutamate + NADPH + H(+)</text>
        <dbReference type="Rhea" id="RHEA:10020"/>
        <dbReference type="ChEBI" id="CHEBI:15377"/>
        <dbReference type="ChEBI" id="CHEBI:15378"/>
        <dbReference type="ChEBI" id="CHEBI:29985"/>
        <dbReference type="ChEBI" id="CHEBI:57783"/>
        <dbReference type="ChEBI" id="CHEBI:57951"/>
        <dbReference type="ChEBI" id="CHEBI:58321"/>
        <dbReference type="ChEBI" id="CHEBI:58349"/>
        <dbReference type="EC" id="1.5.1.10"/>
    </reaction>
</comment>
<dbReference type="FunFam" id="3.40.50.720:FF:000072">
    <property type="entry name" value="Saccharopine dehydrogenase [NADP(+), L-glutamate-forming]"/>
    <property type="match status" value="1"/>
</dbReference>
<comment type="similarity">
    <text evidence="5">Belongs to the saccharopine dehydrogenase family.</text>
</comment>
<gene>
    <name evidence="11" type="ORF">CPSG_01616</name>
</gene>
<evidence type="ECO:0000256" key="6">
    <source>
        <dbReference type="ARBA" id="ARBA00051869"/>
    </source>
</evidence>
<dbReference type="PANTHER" id="PTHR11133:SF22">
    <property type="entry name" value="ALPHA-AMINOADIPIC SEMIALDEHYDE SYNTHASE, MITOCHONDRIAL"/>
    <property type="match status" value="1"/>
</dbReference>
<dbReference type="eggNOG" id="KOG0172">
    <property type="taxonomic scope" value="Eukaryota"/>
</dbReference>
<reference evidence="12" key="2">
    <citation type="submission" date="2010-03" db="EMBL/GenBank/DDBJ databases">
        <title>The genome sequence of Coccidioides posadasii strain Silveira.</title>
        <authorList>
            <consortium name="The Broad Institute Genome Sequencing Center for Infectious Disease"/>
            <person name="Neafsey D."/>
            <person name="Orbach M."/>
            <person name="Henn M.R."/>
            <person name="Cole G.T."/>
            <person name="Galgiani J."/>
            <person name="Gardner M.J."/>
            <person name="Kirkland T.N."/>
            <person name="Taylor J.W."/>
            <person name="Young S.K."/>
            <person name="Zeng Q."/>
            <person name="Koehrsen M."/>
            <person name="Alvarado L."/>
            <person name="Berlin A."/>
            <person name="Borenstein D."/>
            <person name="Chapman S.B."/>
            <person name="Chen Z."/>
            <person name="Engels R."/>
            <person name="Freedman E."/>
            <person name="Gellesch M."/>
            <person name="Goldberg J."/>
            <person name="Griggs A."/>
            <person name="Gujja S."/>
            <person name="Heilman E."/>
            <person name="Heiman D."/>
            <person name="Howarth C."/>
            <person name="Jen D."/>
            <person name="Larson L."/>
            <person name="Mehta T."/>
            <person name="Neiman D."/>
            <person name="Park D."/>
            <person name="Pearson M."/>
            <person name="Richards J."/>
            <person name="Roberts A."/>
            <person name="Saif S."/>
            <person name="Shea T."/>
            <person name="Shenoy N."/>
            <person name="Sisk P."/>
            <person name="Stolte C."/>
            <person name="Sykes S."/>
            <person name="Walk T."/>
            <person name="White J."/>
            <person name="Yandava C."/>
            <person name="Haas B."/>
            <person name="Nusbaum C."/>
            <person name="Birren B."/>
        </authorList>
    </citation>
    <scope>NUCLEOTIDE SEQUENCE [LARGE SCALE GENOMIC DNA]</scope>
    <source>
        <strain evidence="12">RMSCC 757 / Silveira</strain>
    </source>
</reference>
<keyword evidence="4" id="KW-0457">Lysine biosynthesis</keyword>
<dbReference type="VEuPathDB" id="FungiDB:CPSG_01616"/>
<dbReference type="GO" id="GO:0005737">
    <property type="term" value="C:cytoplasm"/>
    <property type="evidence" value="ECO:0007669"/>
    <property type="project" value="TreeGrafter"/>
</dbReference>
<dbReference type="OMA" id="WNYKFTW"/>
<sequence length="487" mass="53344">MSELQSSTPRSSASLCLASLTSIARLSSSKQAVYDSKMPQSYEGRKVLLLGSGFVTKPTLDILSNDGVHVTVACRTLESAKKLCQGIKNTTPISLDVNNSEALDAELSKNDLVISLIPYIHHATVIKAAIRTKKNVVTTSYVSPAMLELEKEAKEAGITVMNEIGLDPGIDHLYAVKTITEVHAAGGKITSFLSYCGGLPAPECSDNPLGYKFSWSSRGVLLALRNAAKYYKDGKIESVSGPELMGTAQPYFIYPGFAFVAYPNRDSTMYKERYHIPEAETVIRGTLRFQGFPAMIRALVDIGFLSDEPKDYLNSPIAWKEATKQVLGASSSDEKDLAWAISSKTEFPSTEEKNRIIAGLRWIGLFSDEKITPRGNPLDTLCATLEQKMQYGPGERDMVMLQHRFEIENKDGSKETRTSTLCDYGDPKGYSSMARLVGVPCAVAVKQVLDGTISEKGILAPMSMEICAPLIKALKEEYDIEMIEKTL</sequence>
<dbReference type="InterPro" id="IPR032095">
    <property type="entry name" value="Sacchrp_dh-like_C"/>
</dbReference>
<dbReference type="InterPro" id="IPR036291">
    <property type="entry name" value="NAD(P)-bd_dom_sf"/>
</dbReference>
<dbReference type="InterPro" id="IPR005097">
    <property type="entry name" value="Sacchrp_dh_NADP-bd"/>
</dbReference>